<dbReference type="Proteomes" id="UP000007494">
    <property type="component" value="Chromosome IX"/>
</dbReference>
<feature type="compositionally biased region" description="Polar residues" evidence="1">
    <location>
        <begin position="2377"/>
        <end position="2386"/>
    </location>
</feature>
<feature type="compositionally biased region" description="Polar residues" evidence="1">
    <location>
        <begin position="1132"/>
        <end position="1141"/>
    </location>
</feature>
<feature type="compositionally biased region" description="Basic and acidic residues" evidence="1">
    <location>
        <begin position="1343"/>
        <end position="1365"/>
    </location>
</feature>
<feature type="region of interest" description="Disordered" evidence="1">
    <location>
        <begin position="126"/>
        <end position="145"/>
    </location>
</feature>
<evidence type="ECO:0000313" key="2">
    <source>
        <dbReference type="EMBL" id="CBZ51121.1"/>
    </source>
</evidence>
<feature type="region of interest" description="Disordered" evidence="1">
    <location>
        <begin position="839"/>
        <end position="1010"/>
    </location>
</feature>
<feature type="compositionally biased region" description="Low complexity" evidence="1">
    <location>
        <begin position="2197"/>
        <end position="2207"/>
    </location>
</feature>
<dbReference type="EMBL" id="LN714484">
    <property type="protein sequence ID" value="CEL68429.1"/>
    <property type="molecule type" value="Genomic_DNA"/>
</dbReference>
<dbReference type="RefSeq" id="XP_003881154.1">
    <property type="nucleotide sequence ID" value="XM_003881105.1"/>
</dbReference>
<dbReference type="VEuPathDB" id="ToxoDB:NCLIV_041960"/>
<reference evidence="2" key="1">
    <citation type="submission" date="2011-02" db="EMBL/GenBank/DDBJ databases">
        <authorList>
            <person name="Aslett M."/>
        </authorList>
    </citation>
    <scope>NUCLEOTIDE SEQUENCE</scope>
    <source>
        <strain evidence="2">Liverpool</strain>
    </source>
</reference>
<feature type="compositionally biased region" description="Gly residues" evidence="1">
    <location>
        <begin position="2064"/>
        <end position="2074"/>
    </location>
</feature>
<feature type="compositionally biased region" description="Polar residues" evidence="1">
    <location>
        <begin position="2221"/>
        <end position="2231"/>
    </location>
</feature>
<feature type="region of interest" description="Disordered" evidence="1">
    <location>
        <begin position="2145"/>
        <end position="2185"/>
    </location>
</feature>
<feature type="region of interest" description="Disordered" evidence="1">
    <location>
        <begin position="1831"/>
        <end position="1856"/>
    </location>
</feature>
<reference evidence="4" key="3">
    <citation type="journal article" date="2012" name="PLoS Pathog.">
        <title>Comparative genomics of the apicomplexan parasites Toxoplasma gondii and Neospora caninum: Coccidia differing in host range and transmission strategy.</title>
        <authorList>
            <person name="Reid A.J."/>
            <person name="Vermont S.J."/>
            <person name="Cotton J.A."/>
            <person name="Harris D."/>
            <person name="Hill-Cawthorne G.A."/>
            <person name="Konen-Waisman S."/>
            <person name="Latham S.M."/>
            <person name="Mourier T."/>
            <person name="Norton R."/>
            <person name="Quail M.A."/>
            <person name="Sanders M."/>
            <person name="Shanmugam D."/>
            <person name="Sohal A."/>
            <person name="Wasmuth J.D."/>
            <person name="Brunk B."/>
            <person name="Grigg M.E."/>
            <person name="Howard J.C."/>
            <person name="Parkinson J."/>
            <person name="Roos D.S."/>
            <person name="Trees A.J."/>
            <person name="Berriman M."/>
            <person name="Pain A."/>
            <person name="Wastling J.M."/>
        </authorList>
    </citation>
    <scope>NUCLEOTIDE SEQUENCE [LARGE SCALE GENOMIC DNA]</scope>
    <source>
        <strain evidence="4">Liverpool</strain>
    </source>
</reference>
<feature type="region of interest" description="Disordered" evidence="1">
    <location>
        <begin position="360"/>
        <end position="379"/>
    </location>
</feature>
<feature type="region of interest" description="Disordered" evidence="1">
    <location>
        <begin position="385"/>
        <end position="420"/>
    </location>
</feature>
<feature type="region of interest" description="Disordered" evidence="1">
    <location>
        <begin position="693"/>
        <end position="715"/>
    </location>
</feature>
<gene>
    <name evidence="3" type="ORF">BN1204_041960</name>
    <name evidence="2" type="ORF">NCLIV_041960</name>
</gene>
<feature type="region of interest" description="Disordered" evidence="1">
    <location>
        <begin position="1940"/>
        <end position="2086"/>
    </location>
</feature>
<feature type="compositionally biased region" description="Low complexity" evidence="1">
    <location>
        <begin position="308"/>
        <end position="317"/>
    </location>
</feature>
<sequence>MVWPPTPTSTSSSTQTPLASLLPLQFFPSSPGCSPTSRQFDVCSQASLGFGISGGGSSPSRSGAQRSVASHAPRGLSLPSSSGVVAAGVGSSAVSTPASPRFFPFTQTASPSAALLSKVLVGSGSPTRAGGRVTPSTPLHLTASPTGDPFALFATTSTSSDSAEAGGPFSSATGNGEASGTVTPTLLLPLSRRSYQPALLFGTSVSASTLSPRVGERRTAMEKGESCADSTPVGGAVGASLSQCALDFSPRLLNTPRSGRGLSRSYTVDVGPAASLLAGGSSHPALLVQQQNALHALAKGEATLLPNAASSGSAGHAGAKEPAESDAGATTPAETTPPEPFPSENDNCLQKAGIASPRFHGLGETGAVGTDSAGHLPLPTALTRTLSGARSVSSPASRQTPATSRAMDSRTPSGASLRRVPPSLLDPSFLFHPAQGMGGSGFRTAYLFDDASAFAAGGNGSGCASLGTGAAGPGGNGLGATSDSTGGPSASFDSFGGSPFPPPCFSPPSVFGVVTANAPFYWPSGSSFPTSASAATAASAQRLLYQTVGGASPASPLHLPLLSQRQQLLLQSSRQRRNSFPSPTSGGGRGPATPTGTDPVFGVFSVSTVSQRESGDTPRAGRASADCGSDPREISGADRTLPLVQTPRSSLPPFPSLLEVDVASGLSQAGLDAGKEERGNTVSGDPAFCSQMFLPQTMGPQTTSPRQSPSAAQPVPSLLLSACRPSQGDGDGGFPPFSGGLAAAQVSGGNAAKERETTTLLEGQPAVREAMLKQEPSQVGLGHSGPTQNAASSFLPSFLHTPSFPSFPGWRDGNNLASLRAGAVGGPGDDARRPEALPAVAADPDGPKPPAPSSAASAAGEKAPEADSVSQGSGEGVLSGRQDQAGSAQGGLFSGRTGDMLAEPSLENEGNANRYGVATSPLGTPSGTPSSLWLFGQDAGEEKQSPSSCASSEDRGLRAASQACKNKLSPRPHAAPHPSASQPAAAGGQPMSPTKGETEGSPSATKASGGKSGAGFLAAFEDAAFQQPSEEFIAYCVQKHQARWPTPQNLPGIQMEQQQRRWCASVYYRGCQHKRRFSMGRWGPLGAFYAAIEWRQSHCSRLNSLKESRSPDNPEAGGNSASGQKKRRRRSSAGSYTSRTGPPSAAERVSGGAGAGVSVPPDSASGCPFSVTGSDGMEGTSAKSGSGGGAPGTAAAKEERGDPAGETSGASADATGMYPPTQHSSFVKTQEDREQPGFYGGGSGGGEKSGTVEACGPTRPSSFKASEEDEKQAGGAPDAPAEETKRRFGDENARDSQPFTGRLEAADGSGAAACDRNAYPFFGSFQATPGDKADENAVSGIEGGKEALGDAERKRRRENDFDKSRGPLLAAGNALPADGAASGCFSQNPAPGFGSSLREEDRLDGNASVYSSHSTSGTCPSFNSPQVLHSQSLSQGTGPGSGSPSLPPAFLSWNEERASGGKDVASASLCAFNGSFLQAGPDLHFHDPRELGAKDMPGGSLSSTHLAPPTNHTFNPAAVSPPYGNAGGSAAVAGFPGPLSSSPCRQGAGLVSGGGVGVYGQPENATPAGGALAPVGMGFMPSSQNAPFDMHLHSLPPSQMYHVAHLGPGGLGSGIGQSGIRPPGVPGAAGVPSLSSPLPPFPGGVPHSGHQFSMGQPPRPLPAAHLYGSGWMQGPGHAMNPVSPGFMLGSSAPNQSSPSTSRFPSAPPTVSPSLSAASSDAHALAPSPFGTPVPTGAAGPPQSSRAKGGRKEGAGAGLACSGTPDLKKSGSASRDKQGGSTGPSRSRRAKGQNSTASALAGGLFPVAPYSPLDPAASASSFSNAHRPNLPSSFSPSFGPSSASQLPAGSPEGAGAPAVEWHEGFRRPFGTEGRQQLLRHLRQVYNADSGYWGERLRHANIAFSRIAYATVAELWKIAHVMDCFPIALAFSNRHSATASVPSEDGAMGTAGASLPGTGAAGAGRRACGAKGERAEKGKGARRTTIGAGSHGRGQPVKQGSSPAPHANALTPCSNTMAAPGSQPEGGRGDLATGREQASLPLSEAALTEGGSPNPSFCLLPESSGAGSGKGAGVAGPAGPAGRRSWDQMVDPLSSGSLPHANVFERSLTGASNASPQTSVGCNQQGPTEHALASQEVGGAPAIPLMPAGEETGKAGLSGDQASPLRLDTSHEGSGLPEGQAAKAVGDGWGPAGLQALAGQGQLAPPGLGDKAMPARQLRERQGLQTDTGTDGCSSLGVGDENGGEYPVETARSEEGAECSAGTLVPGRPRGSGAGGKRKEEGPRQPSLSTSPSQSFGFNGTEDGDFEDAPGDQRPLSLSRVRPGKKKREAKEKKVKEDGNPVATKRKEDAREEVLRDGVDTAEPASLKAAPENAFASEGVQQTLPMPL</sequence>
<feature type="compositionally biased region" description="Polar residues" evidence="1">
    <location>
        <begin position="170"/>
        <end position="180"/>
    </location>
</feature>
<reference evidence="2" key="2">
    <citation type="submission" date="2011-03" db="EMBL/GenBank/DDBJ databases">
        <title>Comparative genomics and transcriptomics of Neospora caninum and Toxoplasma gondii.</title>
        <authorList>
            <person name="Reid A.J."/>
            <person name="Sohal A."/>
            <person name="Harris D."/>
            <person name="Quail M."/>
            <person name="Sanders M."/>
            <person name="Berriman M."/>
            <person name="Wastling J.M."/>
            <person name="Pain A."/>
        </authorList>
    </citation>
    <scope>NUCLEOTIDE SEQUENCE</scope>
    <source>
        <strain evidence="2">Liverpool</strain>
    </source>
</reference>
<feature type="compositionally biased region" description="Polar residues" evidence="1">
    <location>
        <begin position="2108"/>
        <end position="2125"/>
    </location>
</feature>
<dbReference type="OMA" id="RHANIAF"/>
<feature type="compositionally biased region" description="Low complexity" evidence="1">
    <location>
        <begin position="976"/>
        <end position="990"/>
    </location>
</feature>
<feature type="compositionally biased region" description="Low complexity" evidence="1">
    <location>
        <begin position="1711"/>
        <end position="1741"/>
    </location>
</feature>
<feature type="region of interest" description="Disordered" evidence="1">
    <location>
        <begin position="150"/>
        <end position="180"/>
    </location>
</feature>
<feature type="region of interest" description="Disordered" evidence="1">
    <location>
        <begin position="1628"/>
        <end position="1661"/>
    </location>
</feature>
<evidence type="ECO:0000256" key="1">
    <source>
        <dbReference type="SAM" id="MobiDB-lite"/>
    </source>
</evidence>
<feature type="compositionally biased region" description="Gly residues" evidence="1">
    <location>
        <begin position="1238"/>
        <end position="1248"/>
    </location>
</feature>
<accession>F0VBY7</accession>
<feature type="compositionally biased region" description="Low complexity" evidence="1">
    <location>
        <begin position="1690"/>
        <end position="1701"/>
    </location>
</feature>
<feature type="compositionally biased region" description="Basic and acidic residues" evidence="1">
    <location>
        <begin position="1765"/>
        <end position="1777"/>
    </location>
</feature>
<feature type="compositionally biased region" description="Polar residues" evidence="1">
    <location>
        <begin position="698"/>
        <end position="711"/>
    </location>
</feature>
<name>F0VBY7_NEOCL</name>
<keyword evidence="4" id="KW-1185">Reference proteome</keyword>
<reference evidence="3" key="4">
    <citation type="journal article" date="2015" name="PLoS ONE">
        <title>Comprehensive Evaluation of Toxoplasma gondii VEG and Neospora caninum LIV Genomes with Tachyzoite Stage Transcriptome and Proteome Defines Novel Transcript Features.</title>
        <authorList>
            <person name="Ramaprasad A."/>
            <person name="Mourier T."/>
            <person name="Naeem R."/>
            <person name="Malas T.B."/>
            <person name="Moussa E."/>
            <person name="Panigrahi A."/>
            <person name="Vermont S.J."/>
            <person name="Otto T.D."/>
            <person name="Wastling J."/>
            <person name="Pain A."/>
        </authorList>
    </citation>
    <scope>NUCLEOTIDE SEQUENCE</scope>
    <source>
        <strain evidence="3">Liverpool</strain>
    </source>
</reference>
<dbReference type="eggNOG" id="ENOG502QZQI">
    <property type="taxonomic scope" value="Eukaryota"/>
</dbReference>
<feature type="compositionally biased region" description="Polar residues" evidence="1">
    <location>
        <begin position="1408"/>
        <end position="1429"/>
    </location>
</feature>
<dbReference type="InParanoid" id="F0VBY7"/>
<dbReference type="GeneID" id="13440107"/>
<feature type="compositionally biased region" description="Polar residues" evidence="1">
    <location>
        <begin position="2284"/>
        <end position="2296"/>
    </location>
</feature>
<feature type="compositionally biased region" description="Basic and acidic residues" evidence="1">
    <location>
        <begin position="1282"/>
        <end position="1294"/>
    </location>
</feature>
<organism evidence="2 4">
    <name type="scientific">Neospora caninum (strain Liverpool)</name>
    <dbReference type="NCBI Taxonomy" id="572307"/>
    <lineage>
        <taxon>Eukaryota</taxon>
        <taxon>Sar</taxon>
        <taxon>Alveolata</taxon>
        <taxon>Apicomplexa</taxon>
        <taxon>Conoidasida</taxon>
        <taxon>Coccidia</taxon>
        <taxon>Eucoccidiorida</taxon>
        <taxon>Eimeriorina</taxon>
        <taxon>Sarcocystidae</taxon>
        <taxon>Neospora</taxon>
    </lineage>
</organism>
<feature type="region of interest" description="Disordered" evidence="1">
    <location>
        <begin position="308"/>
        <end position="345"/>
    </location>
</feature>
<evidence type="ECO:0000313" key="4">
    <source>
        <dbReference type="Proteomes" id="UP000007494"/>
    </source>
</evidence>
<dbReference type="EMBL" id="FR823385">
    <property type="protein sequence ID" value="CBZ51121.1"/>
    <property type="molecule type" value="Genomic_DNA"/>
</dbReference>
<feature type="compositionally biased region" description="Low complexity" evidence="1">
    <location>
        <begin position="1000"/>
        <end position="1010"/>
    </location>
</feature>
<feature type="region of interest" description="Disordered" evidence="1">
    <location>
        <begin position="2197"/>
        <end position="2386"/>
    </location>
</feature>
<feature type="compositionally biased region" description="Low complexity" evidence="1">
    <location>
        <begin position="1366"/>
        <end position="1381"/>
    </location>
</feature>
<protein>
    <submittedName>
        <fullName evidence="3">AP2 domain transcription factor AP2IX-5</fullName>
    </submittedName>
</protein>
<proteinExistence type="predicted"/>
<evidence type="ECO:0000313" key="3">
    <source>
        <dbReference type="EMBL" id="CEL68429.1"/>
    </source>
</evidence>
<dbReference type="OrthoDB" id="332153at2759"/>
<feature type="region of interest" description="Disordered" evidence="1">
    <location>
        <begin position="54"/>
        <end position="79"/>
    </location>
</feature>
<feature type="compositionally biased region" description="Polar residues" evidence="1">
    <location>
        <begin position="385"/>
        <end position="403"/>
    </location>
</feature>
<feature type="region of interest" description="Disordered" evidence="1">
    <location>
        <begin position="2108"/>
        <end position="2130"/>
    </location>
</feature>
<feature type="region of interest" description="Disordered" evidence="1">
    <location>
        <begin position="1682"/>
        <end position="1795"/>
    </location>
</feature>
<feature type="compositionally biased region" description="Basic and acidic residues" evidence="1">
    <location>
        <begin position="2327"/>
        <end position="2357"/>
    </location>
</feature>
<feature type="compositionally biased region" description="Polar residues" evidence="1">
    <location>
        <begin position="134"/>
        <end position="145"/>
    </location>
</feature>
<feature type="region of interest" description="Disordered" evidence="1">
    <location>
        <begin position="572"/>
        <end position="652"/>
    </location>
</feature>
<feature type="region of interest" description="Disordered" evidence="1">
    <location>
        <begin position="1103"/>
        <end position="1452"/>
    </location>
</feature>
<feature type="compositionally biased region" description="Low complexity" evidence="1">
    <location>
        <begin position="919"/>
        <end position="932"/>
    </location>
</feature>